<dbReference type="Pfam" id="PF07978">
    <property type="entry name" value="NIPSNAP"/>
    <property type="match status" value="2"/>
</dbReference>
<feature type="chain" id="PRO_5021217228" evidence="1">
    <location>
        <begin position="20"/>
        <end position="249"/>
    </location>
</feature>
<feature type="signal peptide" evidence="1">
    <location>
        <begin position="1"/>
        <end position="19"/>
    </location>
</feature>
<evidence type="ECO:0000313" key="4">
    <source>
        <dbReference type="Proteomes" id="UP000297647"/>
    </source>
</evidence>
<feature type="domain" description="NIPSNAP" evidence="2">
    <location>
        <begin position="144"/>
        <end position="247"/>
    </location>
</feature>
<sequence length="249" mass="29201">MRTLLGSLFLLFFTFSSLAQQQPLNNSKYYELRIYTAHPGKLQDLVSRFENHTRFLFEKAGMENIAYFLPNDPNENKLYYILGYPDVESRDQMWQKFLNDPDWKKAYEESRKNGPLVQSIQEIYMVPAPGLNEKSISGNSGIFQLRTYTCFDDKLPNLEKRFKDHTQDLFAKQGLINYPYFETVEKDGSQPKLVYLLGHRDLESFEQAFSNFIKDPEWIKARDESEKNGKIVEKVDAVFLKTLPFSPMK</sequence>
<gene>
    <name evidence="3" type="ORF">E4S40_12485</name>
</gene>
<proteinExistence type="predicted"/>
<protein>
    <submittedName>
        <fullName evidence="3">NIPSNAP family protein</fullName>
    </submittedName>
</protein>
<dbReference type="EMBL" id="SPSB01000004">
    <property type="protein sequence ID" value="TFV93079.1"/>
    <property type="molecule type" value="Genomic_DNA"/>
</dbReference>
<evidence type="ECO:0000256" key="1">
    <source>
        <dbReference type="SAM" id="SignalP"/>
    </source>
</evidence>
<dbReference type="SUPFAM" id="SSF54909">
    <property type="entry name" value="Dimeric alpha+beta barrel"/>
    <property type="match status" value="2"/>
</dbReference>
<accession>A0A4Y9QK64</accession>
<comment type="caution">
    <text evidence="3">The sequence shown here is derived from an EMBL/GenBank/DDBJ whole genome shotgun (WGS) entry which is preliminary data.</text>
</comment>
<evidence type="ECO:0000313" key="3">
    <source>
        <dbReference type="EMBL" id="TFV93079.1"/>
    </source>
</evidence>
<dbReference type="InterPro" id="IPR012577">
    <property type="entry name" value="NIPSNAP"/>
</dbReference>
<dbReference type="OrthoDB" id="9809695at2"/>
<dbReference type="AlphaFoldDB" id="A0A4Y9QK64"/>
<feature type="domain" description="NIPSNAP" evidence="2">
    <location>
        <begin position="30"/>
        <end position="129"/>
    </location>
</feature>
<organism evidence="3 4">
    <name type="scientific">Algoriphagus kandeliae</name>
    <dbReference type="NCBI Taxonomy" id="2562278"/>
    <lineage>
        <taxon>Bacteria</taxon>
        <taxon>Pseudomonadati</taxon>
        <taxon>Bacteroidota</taxon>
        <taxon>Cytophagia</taxon>
        <taxon>Cytophagales</taxon>
        <taxon>Cyclobacteriaceae</taxon>
        <taxon>Algoriphagus</taxon>
    </lineage>
</organism>
<dbReference type="Proteomes" id="UP000297647">
    <property type="component" value="Unassembled WGS sequence"/>
</dbReference>
<name>A0A4Y9QK64_9BACT</name>
<dbReference type="InterPro" id="IPR011008">
    <property type="entry name" value="Dimeric_a/b-barrel"/>
</dbReference>
<evidence type="ECO:0000259" key="2">
    <source>
        <dbReference type="Pfam" id="PF07978"/>
    </source>
</evidence>
<dbReference type="RefSeq" id="WP_135074605.1">
    <property type="nucleotide sequence ID" value="NZ_SPSB01000004.1"/>
</dbReference>
<keyword evidence="1" id="KW-0732">Signal</keyword>
<dbReference type="Gene3D" id="3.30.70.100">
    <property type="match status" value="2"/>
</dbReference>
<keyword evidence="4" id="KW-1185">Reference proteome</keyword>
<reference evidence="3 4" key="1">
    <citation type="submission" date="2019-03" db="EMBL/GenBank/DDBJ databases">
        <title>Algoriphagus sp. nov, a new strain isolated from root system soil of mangrove plant Kandelia.</title>
        <authorList>
            <person name="Yin Q."/>
            <person name="Wang K."/>
            <person name="Song Z."/>
        </authorList>
    </citation>
    <scope>NUCLEOTIDE SEQUENCE [LARGE SCALE GENOMIC DNA]</scope>
    <source>
        <strain evidence="3 4">XY-J91</strain>
    </source>
</reference>